<feature type="chain" id="PRO_5043694429" description="Sel1 repeat family protein" evidence="1">
    <location>
        <begin position="22"/>
        <end position="128"/>
    </location>
</feature>
<name>A0AAU6TTC1_UNCXX</name>
<dbReference type="AlphaFoldDB" id="A0AAU6TTC1"/>
<accession>A0AAU6TTC1</accession>
<dbReference type="EMBL" id="CP095362">
    <property type="protein sequence ID" value="XAG65047.1"/>
    <property type="molecule type" value="Genomic_DNA"/>
</dbReference>
<organism evidence="2">
    <name type="scientific">bacterium 19GA11TI05</name>
    <dbReference type="NCBI Taxonomy" id="2920688"/>
    <lineage>
        <taxon>Bacteria</taxon>
    </lineage>
</organism>
<evidence type="ECO:0000256" key="1">
    <source>
        <dbReference type="SAM" id="SignalP"/>
    </source>
</evidence>
<dbReference type="Gene3D" id="1.25.40.10">
    <property type="entry name" value="Tetratricopeptide repeat domain"/>
    <property type="match status" value="1"/>
</dbReference>
<dbReference type="SUPFAM" id="SSF81901">
    <property type="entry name" value="HCP-like"/>
    <property type="match status" value="1"/>
</dbReference>
<feature type="signal peptide" evidence="1">
    <location>
        <begin position="1"/>
        <end position="21"/>
    </location>
</feature>
<protein>
    <recommendedName>
        <fullName evidence="3">Sel1 repeat family protein</fullName>
    </recommendedName>
</protein>
<dbReference type="InterPro" id="IPR006597">
    <property type="entry name" value="Sel1-like"/>
</dbReference>
<gene>
    <name evidence="2" type="ORF">MRM81_16565</name>
</gene>
<dbReference type="InterPro" id="IPR011990">
    <property type="entry name" value="TPR-like_helical_dom_sf"/>
</dbReference>
<proteinExistence type="predicted"/>
<dbReference type="SMART" id="SM00671">
    <property type="entry name" value="SEL1"/>
    <property type="match status" value="2"/>
</dbReference>
<keyword evidence="1" id="KW-0732">Signal</keyword>
<evidence type="ECO:0008006" key="3">
    <source>
        <dbReference type="Google" id="ProtNLM"/>
    </source>
</evidence>
<evidence type="ECO:0000313" key="2">
    <source>
        <dbReference type="EMBL" id="XAG65047.1"/>
    </source>
</evidence>
<reference evidence="2" key="1">
    <citation type="submission" date="2022-03" db="EMBL/GenBank/DDBJ databases">
        <title>Sea Food Isolates.</title>
        <authorList>
            <person name="Li c."/>
        </authorList>
    </citation>
    <scope>NUCLEOTIDE SEQUENCE</scope>
    <source>
        <strain evidence="2">19GA11TI05</strain>
    </source>
</reference>
<sequence length="128" mass="14918">MMKYRYGLILTLFLTSAAVCAPWQKTDIPQLEIQAEQGDAEAQYALGMIYMGRERTPEEMEKAVEYFNAAREKRHPGAMYVLGNLYLEGVHLRRNYRYGRWLIQGSCRGGYRFACSEIKHLPEKQPDY</sequence>